<evidence type="ECO:0000313" key="2">
    <source>
        <dbReference type="EMBL" id="SOY77532.1"/>
    </source>
</evidence>
<gene>
    <name evidence="2" type="ORF">CBM2589_U10049</name>
</gene>
<evidence type="ECO:0000256" key="1">
    <source>
        <dbReference type="SAM" id="Phobius"/>
    </source>
</evidence>
<accession>A0A375CQ50</accession>
<dbReference type="AlphaFoldDB" id="A0A375CQ50"/>
<dbReference type="EMBL" id="OFSP01000078">
    <property type="protein sequence ID" value="SOY77532.1"/>
    <property type="molecule type" value="Genomic_DNA"/>
</dbReference>
<reference evidence="3" key="1">
    <citation type="submission" date="2018-01" db="EMBL/GenBank/DDBJ databases">
        <authorList>
            <person name="Gaut B.S."/>
            <person name="Morton B.R."/>
            <person name="Clegg M.T."/>
            <person name="Duvall M.R."/>
        </authorList>
    </citation>
    <scope>NUCLEOTIDE SEQUENCE [LARGE SCALE GENOMIC DNA]</scope>
</reference>
<evidence type="ECO:0008006" key="4">
    <source>
        <dbReference type="Google" id="ProtNLM"/>
    </source>
</evidence>
<comment type="caution">
    <text evidence="2">The sequence shown here is derived from an EMBL/GenBank/DDBJ whole genome shotgun (WGS) entry which is preliminary data.</text>
</comment>
<proteinExistence type="predicted"/>
<keyword evidence="1" id="KW-0472">Membrane</keyword>
<feature type="transmembrane region" description="Helical" evidence="1">
    <location>
        <begin position="7"/>
        <end position="29"/>
    </location>
</feature>
<sequence>MVIQSRASGGAVLAIVAVLFVALFFVVTASDTGLLRPQLLGCGLAIALIGMLWLASHMRKLRRTRSVMKLVRSAWL</sequence>
<organism evidence="2 3">
    <name type="scientific">Cupriavidus taiwanensis</name>
    <dbReference type="NCBI Taxonomy" id="164546"/>
    <lineage>
        <taxon>Bacteria</taxon>
        <taxon>Pseudomonadati</taxon>
        <taxon>Pseudomonadota</taxon>
        <taxon>Betaproteobacteria</taxon>
        <taxon>Burkholderiales</taxon>
        <taxon>Burkholderiaceae</taxon>
        <taxon>Cupriavidus</taxon>
    </lineage>
</organism>
<feature type="transmembrane region" description="Helical" evidence="1">
    <location>
        <begin position="35"/>
        <end position="55"/>
    </location>
</feature>
<evidence type="ECO:0000313" key="3">
    <source>
        <dbReference type="Proteomes" id="UP000256297"/>
    </source>
</evidence>
<name>A0A375CQ50_9BURK</name>
<dbReference type="Proteomes" id="UP000256297">
    <property type="component" value="Unassembled WGS sequence"/>
</dbReference>
<dbReference type="RefSeq" id="WP_116342801.1">
    <property type="nucleotide sequence ID" value="NZ_OFSP01000078.1"/>
</dbReference>
<keyword evidence="1" id="KW-1133">Transmembrane helix</keyword>
<protein>
    <recommendedName>
        <fullName evidence="4">Transmembrane protein</fullName>
    </recommendedName>
</protein>
<keyword evidence="1" id="KW-0812">Transmembrane</keyword>